<dbReference type="CDD" id="cd00086">
    <property type="entry name" value="homeodomain"/>
    <property type="match status" value="1"/>
</dbReference>
<reference evidence="4 5" key="1">
    <citation type="journal article" name="Sci. Rep.">
        <title>Genome-scale phylogenetic analyses confirm Olpidium as the closest living zoosporic fungus to the non-flagellated, terrestrial fungi.</title>
        <authorList>
            <person name="Chang Y."/>
            <person name="Rochon D."/>
            <person name="Sekimoto S."/>
            <person name="Wang Y."/>
            <person name="Chovatia M."/>
            <person name="Sandor L."/>
            <person name="Salamov A."/>
            <person name="Grigoriev I.V."/>
            <person name="Stajich J.E."/>
            <person name="Spatafora J.W."/>
        </authorList>
    </citation>
    <scope>NUCLEOTIDE SEQUENCE [LARGE SCALE GENOMIC DNA]</scope>
    <source>
        <strain evidence="4">S191</strain>
    </source>
</reference>
<name>A0A8H7ZMP1_9FUNG</name>
<feature type="domain" description="Homeobox" evidence="3">
    <location>
        <begin position="58"/>
        <end position="108"/>
    </location>
</feature>
<dbReference type="GO" id="GO:0003677">
    <property type="term" value="F:DNA binding"/>
    <property type="evidence" value="ECO:0007669"/>
    <property type="project" value="UniProtKB-KW"/>
</dbReference>
<keyword evidence="1" id="KW-0539">Nucleus</keyword>
<dbReference type="InterPro" id="IPR001356">
    <property type="entry name" value="HD"/>
</dbReference>
<accession>A0A8H7ZMP1</accession>
<evidence type="ECO:0000256" key="1">
    <source>
        <dbReference type="RuleBase" id="RU000682"/>
    </source>
</evidence>
<dbReference type="EMBL" id="JAEFCI010012534">
    <property type="protein sequence ID" value="KAG5455940.1"/>
    <property type="molecule type" value="Genomic_DNA"/>
</dbReference>
<keyword evidence="5" id="KW-1185">Reference proteome</keyword>
<organism evidence="4 5">
    <name type="scientific">Olpidium bornovanus</name>
    <dbReference type="NCBI Taxonomy" id="278681"/>
    <lineage>
        <taxon>Eukaryota</taxon>
        <taxon>Fungi</taxon>
        <taxon>Fungi incertae sedis</taxon>
        <taxon>Olpidiomycota</taxon>
        <taxon>Olpidiomycotina</taxon>
        <taxon>Olpidiomycetes</taxon>
        <taxon>Olpidiales</taxon>
        <taxon>Olpidiaceae</taxon>
        <taxon>Olpidium</taxon>
    </lineage>
</organism>
<evidence type="ECO:0000256" key="2">
    <source>
        <dbReference type="SAM" id="MobiDB-lite"/>
    </source>
</evidence>
<dbReference type="AlphaFoldDB" id="A0A8H7ZMP1"/>
<feature type="compositionally biased region" description="Basic and acidic residues" evidence="2">
    <location>
        <begin position="69"/>
        <end position="92"/>
    </location>
</feature>
<protein>
    <recommendedName>
        <fullName evidence="3">Homeobox domain-containing protein</fullName>
    </recommendedName>
</protein>
<evidence type="ECO:0000313" key="4">
    <source>
        <dbReference type="EMBL" id="KAG5455940.1"/>
    </source>
</evidence>
<dbReference type="Gene3D" id="1.10.10.60">
    <property type="entry name" value="Homeodomain-like"/>
    <property type="match status" value="1"/>
</dbReference>
<dbReference type="Pfam" id="PF00046">
    <property type="entry name" value="Homeodomain"/>
    <property type="match status" value="1"/>
</dbReference>
<evidence type="ECO:0000259" key="3">
    <source>
        <dbReference type="SMART" id="SM00389"/>
    </source>
</evidence>
<comment type="caution">
    <text evidence="4">The sequence shown here is derived from an EMBL/GenBank/DDBJ whole genome shotgun (WGS) entry which is preliminary data.</text>
</comment>
<proteinExistence type="predicted"/>
<feature type="region of interest" description="Disordered" evidence="2">
    <location>
        <begin position="35"/>
        <end position="109"/>
    </location>
</feature>
<gene>
    <name evidence="4" type="ORF">BJ554DRAFT_4459</name>
</gene>
<dbReference type="InterPro" id="IPR009057">
    <property type="entry name" value="Homeodomain-like_sf"/>
</dbReference>
<dbReference type="Proteomes" id="UP000673691">
    <property type="component" value="Unassembled WGS sequence"/>
</dbReference>
<evidence type="ECO:0000313" key="5">
    <source>
        <dbReference type="Proteomes" id="UP000673691"/>
    </source>
</evidence>
<dbReference type="GO" id="GO:0005634">
    <property type="term" value="C:nucleus"/>
    <property type="evidence" value="ECO:0007669"/>
    <property type="project" value="UniProtKB-SubCell"/>
</dbReference>
<keyword evidence="1" id="KW-0238">DNA-binding</keyword>
<dbReference type="SMART" id="SM00389">
    <property type="entry name" value="HOX"/>
    <property type="match status" value="1"/>
</dbReference>
<sequence>MPLSLIAYLPHPMSRTVSCHPVSLTRTLALRVATEKRSARATPSEDNAAELVWPDQHSGKKWRPFSASQREKLEAVYAKDQHPSKQVKERLSAESGLTVKQVRMTKDGP</sequence>
<comment type="subcellular location">
    <subcellularLocation>
        <location evidence="1">Nucleus</location>
    </subcellularLocation>
</comment>
<keyword evidence="1" id="KW-0371">Homeobox</keyword>
<dbReference type="SUPFAM" id="SSF46689">
    <property type="entry name" value="Homeodomain-like"/>
    <property type="match status" value="1"/>
</dbReference>